<evidence type="ECO:0000256" key="6">
    <source>
        <dbReference type="ARBA" id="ARBA00023136"/>
    </source>
</evidence>
<keyword evidence="4 7" id="KW-0812">Transmembrane</keyword>
<proteinExistence type="inferred from homology"/>
<comment type="similarity">
    <text evidence="7">Belongs to the 4-toluene sulfonate uptake permease (TSUP) (TC 2.A.102) family.</text>
</comment>
<feature type="transmembrane region" description="Helical" evidence="7">
    <location>
        <begin position="235"/>
        <end position="255"/>
    </location>
</feature>
<feature type="transmembrane region" description="Helical" evidence="7">
    <location>
        <begin position="80"/>
        <end position="100"/>
    </location>
</feature>
<dbReference type="InterPro" id="IPR002781">
    <property type="entry name" value="TM_pro_TauE-like"/>
</dbReference>
<keyword evidence="5 7" id="KW-1133">Transmembrane helix</keyword>
<evidence type="ECO:0000256" key="4">
    <source>
        <dbReference type="ARBA" id="ARBA00022692"/>
    </source>
</evidence>
<dbReference type="RefSeq" id="WP_229570907.1">
    <property type="nucleotide sequence ID" value="NZ_AP025226.1"/>
</dbReference>
<dbReference type="AlphaFoldDB" id="A0AAQ4CWK4"/>
<evidence type="ECO:0000256" key="2">
    <source>
        <dbReference type="ARBA" id="ARBA00022448"/>
    </source>
</evidence>
<dbReference type="PANTHER" id="PTHR30269">
    <property type="entry name" value="TRANSMEMBRANE PROTEIN YFCA"/>
    <property type="match status" value="1"/>
</dbReference>
<dbReference type="KEGG" id="scas:SACC_32020"/>
<reference evidence="8 9" key="1">
    <citation type="journal article" date="2022" name="Microbiol. Resour. Announc.">
        <title>Complete Genome Sequence of the Hyperthermophilic and Acidophilic Archaeon Saccharolobus caldissimus Strain HS-3T.</title>
        <authorList>
            <person name="Sakai H.D."/>
            <person name="Kurosawa N."/>
        </authorList>
    </citation>
    <scope>NUCLEOTIDE SEQUENCE [LARGE SCALE GENOMIC DNA]</scope>
    <source>
        <strain evidence="8 9">JCM32116</strain>
    </source>
</reference>
<dbReference type="GeneID" id="68867924"/>
<feature type="transmembrane region" description="Helical" evidence="7">
    <location>
        <begin position="261"/>
        <end position="279"/>
    </location>
</feature>
<keyword evidence="2" id="KW-0813">Transport</keyword>
<evidence type="ECO:0000313" key="9">
    <source>
        <dbReference type="Proteomes" id="UP001319921"/>
    </source>
</evidence>
<dbReference type="EMBL" id="AP025226">
    <property type="protein sequence ID" value="BDC00186.1"/>
    <property type="molecule type" value="Genomic_DNA"/>
</dbReference>
<evidence type="ECO:0000256" key="3">
    <source>
        <dbReference type="ARBA" id="ARBA00022475"/>
    </source>
</evidence>
<evidence type="ECO:0000313" key="8">
    <source>
        <dbReference type="EMBL" id="BDC00186.1"/>
    </source>
</evidence>
<accession>A0AAQ4CWK4</accession>
<dbReference type="Proteomes" id="UP001319921">
    <property type="component" value="Chromosome"/>
</dbReference>
<feature type="transmembrane region" description="Helical" evidence="7">
    <location>
        <begin position="210"/>
        <end position="228"/>
    </location>
</feature>
<protein>
    <recommendedName>
        <fullName evidence="7">Probable membrane transporter protein</fullName>
    </recommendedName>
</protein>
<feature type="transmembrane region" description="Helical" evidence="7">
    <location>
        <begin position="7"/>
        <end position="33"/>
    </location>
</feature>
<keyword evidence="6 7" id="KW-0472">Membrane</keyword>
<evidence type="ECO:0000256" key="1">
    <source>
        <dbReference type="ARBA" id="ARBA00004651"/>
    </source>
</evidence>
<name>A0AAQ4CWK4_9CREN</name>
<organism evidence="8 9">
    <name type="scientific">Saccharolobus caldissimus</name>
    <dbReference type="NCBI Taxonomy" id="1702097"/>
    <lineage>
        <taxon>Archaea</taxon>
        <taxon>Thermoproteota</taxon>
        <taxon>Thermoprotei</taxon>
        <taxon>Sulfolobales</taxon>
        <taxon>Sulfolobaceae</taxon>
        <taxon>Saccharolobus</taxon>
    </lineage>
</organism>
<gene>
    <name evidence="8" type="ORF">SACC_32020</name>
</gene>
<evidence type="ECO:0000256" key="5">
    <source>
        <dbReference type="ARBA" id="ARBA00022989"/>
    </source>
</evidence>
<dbReference type="Pfam" id="PF01925">
    <property type="entry name" value="TauE"/>
    <property type="match status" value="1"/>
</dbReference>
<feature type="transmembrane region" description="Helical" evidence="7">
    <location>
        <begin position="45"/>
        <end position="68"/>
    </location>
</feature>
<dbReference type="PANTHER" id="PTHR30269:SF37">
    <property type="entry name" value="MEMBRANE TRANSPORTER PROTEIN"/>
    <property type="match status" value="1"/>
</dbReference>
<comment type="subcellular location">
    <subcellularLocation>
        <location evidence="1 7">Cell membrane</location>
        <topology evidence="1 7">Multi-pass membrane protein</topology>
    </subcellularLocation>
</comment>
<feature type="transmembrane region" description="Helical" evidence="7">
    <location>
        <begin position="171"/>
        <end position="190"/>
    </location>
</feature>
<sequence length="286" mass="30893">MLPPLEFFIAIVLISALSGILGALTGLGGATFLVPIYTLYLGIPIVYASGASLISTIATSSGAASAYIKDRITNVRIGMGLEIATTSGSIVGALTVAYIYSHHLQFIVYIVFGIVLLSQVYVQLTKSKFELPRPVKPDWTTKVFQLYGKYYDAALNQEVEYLGIRWWLGEIIMFFAGFISGLLGIGSGALKVLGMDWAMNLPMKVSTTTSNFMIGVTAATGSSIYWLFGYIQPFLAAGTAIGVLVGAFIGTKILVRVTNRTIRYIFTAILVFLGIQMILRGLGYGF</sequence>
<evidence type="ECO:0000256" key="7">
    <source>
        <dbReference type="RuleBase" id="RU363041"/>
    </source>
</evidence>
<dbReference type="InterPro" id="IPR052017">
    <property type="entry name" value="TSUP"/>
</dbReference>
<keyword evidence="9" id="KW-1185">Reference proteome</keyword>
<keyword evidence="3 7" id="KW-1003">Cell membrane</keyword>
<feature type="transmembrane region" description="Helical" evidence="7">
    <location>
        <begin position="106"/>
        <end position="124"/>
    </location>
</feature>
<dbReference type="GO" id="GO:0005886">
    <property type="term" value="C:plasma membrane"/>
    <property type="evidence" value="ECO:0007669"/>
    <property type="project" value="UniProtKB-SubCell"/>
</dbReference>